<name>A0A6L2KAC3_TANCI</name>
<gene>
    <name evidence="1" type="ORF">Tci_017638</name>
</gene>
<organism evidence="1">
    <name type="scientific">Tanacetum cinerariifolium</name>
    <name type="common">Dalmatian daisy</name>
    <name type="synonym">Chrysanthemum cinerariifolium</name>
    <dbReference type="NCBI Taxonomy" id="118510"/>
    <lineage>
        <taxon>Eukaryota</taxon>
        <taxon>Viridiplantae</taxon>
        <taxon>Streptophyta</taxon>
        <taxon>Embryophyta</taxon>
        <taxon>Tracheophyta</taxon>
        <taxon>Spermatophyta</taxon>
        <taxon>Magnoliopsida</taxon>
        <taxon>eudicotyledons</taxon>
        <taxon>Gunneridae</taxon>
        <taxon>Pentapetalae</taxon>
        <taxon>asterids</taxon>
        <taxon>campanulids</taxon>
        <taxon>Asterales</taxon>
        <taxon>Asteraceae</taxon>
        <taxon>Asteroideae</taxon>
        <taxon>Anthemideae</taxon>
        <taxon>Anthemidinae</taxon>
        <taxon>Tanacetum</taxon>
    </lineage>
</organism>
<comment type="caution">
    <text evidence="1">The sequence shown here is derived from an EMBL/GenBank/DDBJ whole genome shotgun (WGS) entry which is preliminary data.</text>
</comment>
<proteinExistence type="predicted"/>
<evidence type="ECO:0008006" key="2">
    <source>
        <dbReference type="Google" id="ProtNLM"/>
    </source>
</evidence>
<reference evidence="1" key="1">
    <citation type="journal article" date="2019" name="Sci. Rep.">
        <title>Draft genome of Tanacetum cinerariifolium, the natural source of mosquito coil.</title>
        <authorList>
            <person name="Yamashiro T."/>
            <person name="Shiraishi A."/>
            <person name="Satake H."/>
            <person name="Nakayama K."/>
        </authorList>
    </citation>
    <scope>NUCLEOTIDE SEQUENCE</scope>
</reference>
<evidence type="ECO:0000313" key="1">
    <source>
        <dbReference type="EMBL" id="GEU45660.1"/>
    </source>
</evidence>
<dbReference type="AlphaFoldDB" id="A0A6L2KAC3"/>
<protein>
    <recommendedName>
        <fullName evidence="2">Xylulose kinase-1</fullName>
    </recommendedName>
</protein>
<accession>A0A6L2KAC3</accession>
<dbReference type="EMBL" id="BKCJ010002016">
    <property type="protein sequence ID" value="GEU45660.1"/>
    <property type="molecule type" value="Genomic_DNA"/>
</dbReference>
<sequence length="176" mass="19875">MSTPTFAKTHNLIAYLAKPIESEGFEQIIGFLNGSSVSYALTASPTIRTSCIKQFWTTTKVKTINDEVRIQALIDENRINIKESSIRHTLKLDDADGTSCLANAKIFDGLATMGYEKLSEKLTFYKAFFSPQWKFMIHTILQCLSAKTTSWNEFSSCKTHMKNTINLKFSFTSMNS</sequence>